<keyword evidence="1" id="KW-1133">Transmembrane helix</keyword>
<sequence>MTNFGLDALNITLTRSLTVSFDGDVRLGTVLSQQFVIENAGATTNFDFIRYLDGDLEFDDSIDDAGGRITVGGSEVLFETDSASDGTNTDTFVGISRSVGGMTEPTEAQNFEIDVYSDLQNKILSGQNLGNTIEGDDDNDGFTDENYDVTLAQQNFFRILENQTVVYTTNTLFGNAVPPAPGSIEALPLLPDSVGPDGGFVFELDAREIVVGETIFIDPIIAMGYTSGTTFASVTAPSFGVVPDPDGYTLTFGATSVFLASGSTYNFGAGVTNFTITGIDTGLALDPTNPAAFVTGVSLNTFSSTSIVITQTPIETYIPDPSPVPLPAGVWLIGTALAGLGFVSRRRRVAA</sequence>
<dbReference type="AlphaFoldDB" id="A0A1I0WGI9"/>
<accession>A0A1I0WGI9</accession>
<keyword evidence="3" id="KW-1185">Reference proteome</keyword>
<name>A0A1I0WGI9_9RHOB</name>
<keyword evidence="1" id="KW-0472">Membrane</keyword>
<dbReference type="Proteomes" id="UP000198796">
    <property type="component" value="Unassembled WGS sequence"/>
</dbReference>
<dbReference type="InterPro" id="IPR022472">
    <property type="entry name" value="VPLPA-CTERM"/>
</dbReference>
<dbReference type="OrthoDB" id="7849596at2"/>
<dbReference type="NCBIfam" id="TIGR03370">
    <property type="entry name" value="VPLPA-CTERM"/>
    <property type="match status" value="1"/>
</dbReference>
<evidence type="ECO:0000313" key="2">
    <source>
        <dbReference type="EMBL" id="SFA87862.1"/>
    </source>
</evidence>
<dbReference type="RefSeq" id="WP_092062318.1">
    <property type="nucleotide sequence ID" value="NZ_FOJU01000002.1"/>
</dbReference>
<protein>
    <submittedName>
        <fullName evidence="2">VPLPA-CTERM protein sorting domain-containing protein</fullName>
    </submittedName>
</protein>
<evidence type="ECO:0000313" key="3">
    <source>
        <dbReference type="Proteomes" id="UP000198796"/>
    </source>
</evidence>
<gene>
    <name evidence="2" type="ORF">SAMN05421688_1418</name>
</gene>
<reference evidence="2 3" key="1">
    <citation type="submission" date="2016-10" db="EMBL/GenBank/DDBJ databases">
        <authorList>
            <person name="de Groot N.N."/>
        </authorList>
    </citation>
    <scope>NUCLEOTIDE SEQUENCE [LARGE SCALE GENOMIC DNA]</scope>
    <source>
        <strain evidence="2 3">DSM 29316</strain>
    </source>
</reference>
<proteinExistence type="predicted"/>
<dbReference type="STRING" id="871651.SAMN05421688_1418"/>
<keyword evidence="1" id="KW-0812">Transmembrane</keyword>
<organism evidence="2 3">
    <name type="scientific">Poseidonocella pacifica</name>
    <dbReference type="NCBI Taxonomy" id="871651"/>
    <lineage>
        <taxon>Bacteria</taxon>
        <taxon>Pseudomonadati</taxon>
        <taxon>Pseudomonadota</taxon>
        <taxon>Alphaproteobacteria</taxon>
        <taxon>Rhodobacterales</taxon>
        <taxon>Roseobacteraceae</taxon>
        <taxon>Poseidonocella</taxon>
    </lineage>
</organism>
<dbReference type="EMBL" id="FOJU01000002">
    <property type="protein sequence ID" value="SFA87862.1"/>
    <property type="molecule type" value="Genomic_DNA"/>
</dbReference>
<evidence type="ECO:0000256" key="1">
    <source>
        <dbReference type="SAM" id="Phobius"/>
    </source>
</evidence>
<feature type="transmembrane region" description="Helical" evidence="1">
    <location>
        <begin position="324"/>
        <end position="343"/>
    </location>
</feature>